<dbReference type="PANTHER" id="PTHR36838:SF3">
    <property type="entry name" value="TRANSPORTER AUXIN EFFLUX CARRIER EC FAMILY"/>
    <property type="match status" value="1"/>
</dbReference>
<keyword evidence="6 7" id="KW-0472">Membrane</keyword>
<proteinExistence type="predicted"/>
<comment type="caution">
    <text evidence="8">The sequence shown here is derived from an EMBL/GenBank/DDBJ whole genome shotgun (WGS) entry which is preliminary data.</text>
</comment>
<evidence type="ECO:0000256" key="3">
    <source>
        <dbReference type="ARBA" id="ARBA00022475"/>
    </source>
</evidence>
<protein>
    <submittedName>
        <fullName evidence="8">AEC family transporter</fullName>
    </submittedName>
</protein>
<dbReference type="InterPro" id="IPR004776">
    <property type="entry name" value="Mem_transp_PIN-like"/>
</dbReference>
<evidence type="ECO:0000313" key="9">
    <source>
        <dbReference type="Proteomes" id="UP001169027"/>
    </source>
</evidence>
<evidence type="ECO:0000256" key="1">
    <source>
        <dbReference type="ARBA" id="ARBA00004141"/>
    </source>
</evidence>
<feature type="transmembrane region" description="Helical" evidence="7">
    <location>
        <begin position="289"/>
        <end position="309"/>
    </location>
</feature>
<feature type="transmembrane region" description="Helical" evidence="7">
    <location>
        <begin position="200"/>
        <end position="220"/>
    </location>
</feature>
<keyword evidence="5 7" id="KW-1133">Transmembrane helix</keyword>
<feature type="transmembrane region" description="Helical" evidence="7">
    <location>
        <begin position="65"/>
        <end position="85"/>
    </location>
</feature>
<evidence type="ECO:0000256" key="4">
    <source>
        <dbReference type="ARBA" id="ARBA00022692"/>
    </source>
</evidence>
<evidence type="ECO:0000256" key="5">
    <source>
        <dbReference type="ARBA" id="ARBA00022989"/>
    </source>
</evidence>
<feature type="transmembrane region" description="Helical" evidence="7">
    <location>
        <begin position="232"/>
        <end position="251"/>
    </location>
</feature>
<feature type="transmembrane region" description="Helical" evidence="7">
    <location>
        <begin position="257"/>
        <end position="277"/>
    </location>
</feature>
<comment type="subcellular location">
    <subcellularLocation>
        <location evidence="1">Membrane</location>
        <topology evidence="1">Multi-pass membrane protein</topology>
    </subcellularLocation>
</comment>
<dbReference type="PANTHER" id="PTHR36838">
    <property type="entry name" value="AUXIN EFFLUX CARRIER FAMILY PROTEIN"/>
    <property type="match status" value="1"/>
</dbReference>
<accession>A0ABT8SGW8</accession>
<keyword evidence="9" id="KW-1185">Reference proteome</keyword>
<dbReference type="EMBL" id="JAUKVY010000040">
    <property type="protein sequence ID" value="MDO1537437.1"/>
    <property type="molecule type" value="Genomic_DNA"/>
</dbReference>
<dbReference type="RefSeq" id="WP_301815832.1">
    <property type="nucleotide sequence ID" value="NZ_JAUJZH010000040.1"/>
</dbReference>
<keyword evidence="4 7" id="KW-0812">Transmembrane</keyword>
<organism evidence="8 9">
    <name type="scientific">Variovorax ginsengisoli</name>
    <dbReference type="NCBI Taxonomy" id="363844"/>
    <lineage>
        <taxon>Bacteria</taxon>
        <taxon>Pseudomonadati</taxon>
        <taxon>Pseudomonadota</taxon>
        <taxon>Betaproteobacteria</taxon>
        <taxon>Burkholderiales</taxon>
        <taxon>Comamonadaceae</taxon>
        <taxon>Variovorax</taxon>
    </lineage>
</organism>
<evidence type="ECO:0000256" key="6">
    <source>
        <dbReference type="ARBA" id="ARBA00023136"/>
    </source>
</evidence>
<gene>
    <name evidence="8" type="ORF">Q2T77_34845</name>
</gene>
<sequence length="317" mass="33294">MLQTLAITGPIYLVIALGFLAGRAGTFSKLDMRVLGTYVVKFALPALVFTALSQRRVDEVMNGRYVLGYAVGSLVVMMAAFGWAWRWQGKSFTLSALCGLGCSSSNSGFIGYPIAILAAGPSSAAVGLAMCMLVENLLMIPLALVMADSGHAGAGKWYRILMQSLSQLSRNPVILAIVGGLAVSLIGIPITGVLARTINMLAMSSAAVSLFVIGGTLTGLKTKGMRRDVTTIALGKLLLHPLAVGLMMWLVPPNDPTLRAAAVVFAATPMLSIYPILAQKYGFEEMCAAALLLATVLSFLTISIALWVLGPVLGWAA</sequence>
<keyword evidence="2" id="KW-0813">Transport</keyword>
<evidence type="ECO:0000256" key="7">
    <source>
        <dbReference type="SAM" id="Phobius"/>
    </source>
</evidence>
<reference evidence="8" key="1">
    <citation type="submission" date="2023-06" db="EMBL/GenBank/DDBJ databases">
        <authorList>
            <person name="Jiang Y."/>
            <person name="Liu Q."/>
        </authorList>
    </citation>
    <scope>NUCLEOTIDE SEQUENCE</scope>
    <source>
        <strain evidence="8">CGMCC 1.12090</strain>
    </source>
</reference>
<feature type="transmembrane region" description="Helical" evidence="7">
    <location>
        <begin position="97"/>
        <end position="119"/>
    </location>
</feature>
<dbReference type="Pfam" id="PF03547">
    <property type="entry name" value="Mem_trans"/>
    <property type="match status" value="1"/>
</dbReference>
<evidence type="ECO:0000313" key="8">
    <source>
        <dbReference type="EMBL" id="MDO1537437.1"/>
    </source>
</evidence>
<keyword evidence="3" id="KW-1003">Cell membrane</keyword>
<feature type="transmembrane region" description="Helical" evidence="7">
    <location>
        <begin position="168"/>
        <end position="188"/>
    </location>
</feature>
<feature type="transmembrane region" description="Helical" evidence="7">
    <location>
        <begin position="6"/>
        <end position="22"/>
    </location>
</feature>
<feature type="transmembrane region" description="Helical" evidence="7">
    <location>
        <begin position="34"/>
        <end position="53"/>
    </location>
</feature>
<evidence type="ECO:0000256" key="2">
    <source>
        <dbReference type="ARBA" id="ARBA00022448"/>
    </source>
</evidence>
<dbReference type="Proteomes" id="UP001169027">
    <property type="component" value="Unassembled WGS sequence"/>
</dbReference>
<name>A0ABT8SGW8_9BURK</name>